<comment type="caution">
    <text evidence="2">The sequence shown here is derived from an EMBL/GenBank/DDBJ whole genome shotgun (WGS) entry which is preliminary data.</text>
</comment>
<reference evidence="3" key="1">
    <citation type="journal article" date="2019" name="Int. J. Syst. Evol. Microbiol.">
        <title>The Global Catalogue of Microorganisms (GCM) 10K type strain sequencing project: providing services to taxonomists for standard genome sequencing and annotation.</title>
        <authorList>
            <consortium name="The Broad Institute Genomics Platform"/>
            <consortium name="The Broad Institute Genome Sequencing Center for Infectious Disease"/>
            <person name="Wu L."/>
            <person name="Ma J."/>
        </authorList>
    </citation>
    <scope>NUCLEOTIDE SEQUENCE [LARGE SCALE GENOMIC DNA]</scope>
    <source>
        <strain evidence="3">CGMCC 1.10188</strain>
    </source>
</reference>
<keyword evidence="3" id="KW-1185">Reference proteome</keyword>
<dbReference type="Proteomes" id="UP000603352">
    <property type="component" value="Unassembled WGS sequence"/>
</dbReference>
<proteinExistence type="predicted"/>
<name>A0ABQ1IV07_9PROT</name>
<evidence type="ECO:0000256" key="1">
    <source>
        <dbReference type="SAM" id="MobiDB-lite"/>
    </source>
</evidence>
<organism evidence="2 3">
    <name type="scientific">Tistrella bauzanensis</name>
    <dbReference type="NCBI Taxonomy" id="657419"/>
    <lineage>
        <taxon>Bacteria</taxon>
        <taxon>Pseudomonadati</taxon>
        <taxon>Pseudomonadota</taxon>
        <taxon>Alphaproteobacteria</taxon>
        <taxon>Geminicoccales</taxon>
        <taxon>Geminicoccaceae</taxon>
        <taxon>Tistrella</taxon>
    </lineage>
</organism>
<accession>A0ABQ1IV07</accession>
<feature type="region of interest" description="Disordered" evidence="1">
    <location>
        <begin position="157"/>
        <end position="176"/>
    </location>
</feature>
<evidence type="ECO:0000313" key="3">
    <source>
        <dbReference type="Proteomes" id="UP000603352"/>
    </source>
</evidence>
<evidence type="ECO:0000313" key="2">
    <source>
        <dbReference type="EMBL" id="GGB51181.1"/>
    </source>
</evidence>
<protein>
    <submittedName>
        <fullName evidence="2">Uncharacterized protein</fullName>
    </submittedName>
</protein>
<gene>
    <name evidence="2" type="ORF">GCM10011505_35320</name>
</gene>
<sequence>MEGAVTHCGNEQPRGAHLLDLSAMATRMADRLEAAGPGDDGLADLCRQGAMLSGLWRIARQLLREARRLSDEEPDPTPGPEALRAAADQWMRAHGYVRIAAPGDFICSPQDLTLTLCTSPPHAGWQGAGWQGAGWQGERADAAAVMAWLARMPAGPDAVADAADAAPAGSGPVRRP</sequence>
<dbReference type="EMBL" id="BMDZ01000047">
    <property type="protein sequence ID" value="GGB51181.1"/>
    <property type="molecule type" value="Genomic_DNA"/>
</dbReference>